<keyword evidence="3" id="KW-1185">Reference proteome</keyword>
<proteinExistence type="predicted"/>
<name>A0A6I3KRD1_9NOCA</name>
<dbReference type="AlphaFoldDB" id="A0A6I3KRD1"/>
<dbReference type="EMBL" id="WMBB01000002">
    <property type="protein sequence ID" value="MTE12017.1"/>
    <property type="molecule type" value="Genomic_DNA"/>
</dbReference>
<keyword evidence="1" id="KW-1133">Transmembrane helix</keyword>
<sequence length="182" mass="19364">MLVTVALIILGYTGFRFACALGYPPAGLSGGKQGQEVAVRRVRQQHRLVSRSWLEFTIGGKNRWLPVYFDPVLVTLTQVTAELSGRTVRIDGHRVYPSGRLRDSEPVGRLVDNPARPDPEAIGRTGVGRRLVLDAQSAVVGPFAGLLWVYVAGGGSPAFVAAALVAAATATWLSAVRGSDPS</sequence>
<organism evidence="2 3">
    <name type="scientific">Nocardia aurantiaca</name>
    <dbReference type="NCBI Taxonomy" id="2675850"/>
    <lineage>
        <taxon>Bacteria</taxon>
        <taxon>Bacillati</taxon>
        <taxon>Actinomycetota</taxon>
        <taxon>Actinomycetes</taxon>
        <taxon>Mycobacteriales</taxon>
        <taxon>Nocardiaceae</taxon>
        <taxon>Nocardia</taxon>
    </lineage>
</organism>
<dbReference type="Proteomes" id="UP000432464">
    <property type="component" value="Unassembled WGS sequence"/>
</dbReference>
<keyword evidence="1" id="KW-0812">Transmembrane</keyword>
<evidence type="ECO:0000313" key="2">
    <source>
        <dbReference type="EMBL" id="MTE12017.1"/>
    </source>
</evidence>
<comment type="caution">
    <text evidence="2">The sequence shown here is derived from an EMBL/GenBank/DDBJ whole genome shotgun (WGS) entry which is preliminary data.</text>
</comment>
<keyword evidence="1" id="KW-0472">Membrane</keyword>
<feature type="transmembrane region" description="Helical" evidence="1">
    <location>
        <begin position="157"/>
        <end position="176"/>
    </location>
</feature>
<reference evidence="2 3" key="1">
    <citation type="submission" date="2019-11" db="EMBL/GenBank/DDBJ databases">
        <title>Nocardia sp. nov. CT2-14 isolated from soil.</title>
        <authorList>
            <person name="Kanchanasin P."/>
            <person name="Tanasupawat S."/>
            <person name="Yuki M."/>
            <person name="Kudo T."/>
        </authorList>
    </citation>
    <scope>NUCLEOTIDE SEQUENCE [LARGE SCALE GENOMIC DNA]</scope>
    <source>
        <strain evidence="2 3">CT2-14</strain>
    </source>
</reference>
<accession>A0A6I3KRD1</accession>
<gene>
    <name evidence="2" type="ORF">GLP40_04335</name>
</gene>
<evidence type="ECO:0000313" key="3">
    <source>
        <dbReference type="Proteomes" id="UP000432464"/>
    </source>
</evidence>
<evidence type="ECO:0000256" key="1">
    <source>
        <dbReference type="SAM" id="Phobius"/>
    </source>
</evidence>
<protein>
    <submittedName>
        <fullName evidence="2">Uncharacterized protein</fullName>
    </submittedName>
</protein>